<dbReference type="InterPro" id="IPR004358">
    <property type="entry name" value="Sig_transdc_His_kin-like_C"/>
</dbReference>
<dbReference type="PANTHER" id="PTHR43304">
    <property type="entry name" value="PHYTOCHROME-LIKE PROTEIN CPH1"/>
    <property type="match status" value="1"/>
</dbReference>
<keyword evidence="7" id="KW-0175">Coiled coil</keyword>
<dbReference type="PANTHER" id="PTHR43304:SF1">
    <property type="entry name" value="PAC DOMAIN-CONTAINING PROTEIN"/>
    <property type="match status" value="1"/>
</dbReference>
<feature type="domain" description="PAS" evidence="9">
    <location>
        <begin position="255"/>
        <end position="325"/>
    </location>
</feature>
<dbReference type="Pfam" id="PF08448">
    <property type="entry name" value="PAS_4"/>
    <property type="match status" value="3"/>
</dbReference>
<dbReference type="InterPro" id="IPR001610">
    <property type="entry name" value="PAC"/>
</dbReference>
<feature type="domain" description="PAS" evidence="9">
    <location>
        <begin position="504"/>
        <end position="576"/>
    </location>
</feature>
<keyword evidence="4" id="KW-0808">Transferase</keyword>
<dbReference type="Gene3D" id="1.10.287.130">
    <property type="match status" value="1"/>
</dbReference>
<sequence>MNVPLSHNSHQSVSSELAWFKVILEQSPVAIALLDRDLCFILATQRWYQDYQQTEIILGQHYYDVFPDTPDHWRLAHQRALGGETLKEAGEPYALSPERIEWVKWEISPWTESGGAIGGVMICSEWITERIQSETYWYEVFNASPSMICITGLEGQFLHLNPAWEISLGWTREELYSQPYSHWIHPEDQATTREIAQRLVNGETKITFENRYRCPDGSYRWLAWIATLLPGQNRIYGLARDVTDRKETEAALRGSEQRYQALAETSPVGIFNGNQWGQCVYANPQLSILTGLSNSNLLQDGWLKAIHPEDRDHVHQEWERLVGGGHWFQSEFRFLRPDGSIRWVYMQAQALRAEGSETAIQGYVGTCTDVTEHKETEAALRASEQDLRTILNGVYDAIFLHRADGTIIDVNDPVLQLYGVTRETFKQYTLQDYSSPDADFSHIDEKWERAIAGEDLQFEWQGQRPLDGHTFDVEVRLRKIVLQSEVVILANVRDITLEKQAREEMQKLVTLVENSSDFIGIADLEGNPVFINQAGQEILGLPSLEEAKTFKIAQFIHAKDQKRLEEQIMPQLMRQGNWQGEVEFHHFGSDEGVPMDSKMFTIQDPDSGEIIATATISRDVRDRKQAEAELLRYKQAVDSASDAIGITNAHGQLIYFNQAFGKLYDCESVRQLNRKGGISALFADPTVIQGMFSTVMNRQSWTHEVEQVSLKGKIRPVFLRANAILDQQGQIVGLLGMATDIRERKRAEASLRESEAQLRTYATELENTLHELQRTQTQLIQREKMSSLGQLVAGVAHEINNPVNFIYGNLSHADQYIGDLIDLIEQYGQQYPQPVPEIAEIIEEIDLEFVLDDLPKLLQSMKVGADRIKGIVASLRNFSRMDEAERKAVNLHDGIDSTLMILHNRLKGKTERPAIALKKHYGNLPPIECYAGQLNQVFMNILANAIDALEERDQTRSYEEIQENPSTIRITTEQLNSEQIQVRIQDNGPGIPEHIQPRLFDPFFTTKTIGKGTGLGLSISYQIVTEKHRGQLECFSTPETGTEFRITIPITQSPVESTSD</sequence>
<dbReference type="Gene3D" id="3.30.450.20">
    <property type="entry name" value="PAS domain"/>
    <property type="match status" value="6"/>
</dbReference>
<evidence type="ECO:0000259" key="10">
    <source>
        <dbReference type="PROSITE" id="PS50113"/>
    </source>
</evidence>
<dbReference type="InterPro" id="IPR003661">
    <property type="entry name" value="HisK_dim/P_dom"/>
</dbReference>
<name>A0ABT3L127_9CYAN</name>
<keyword evidence="3" id="KW-0597">Phosphoprotein</keyword>
<dbReference type="RefSeq" id="WP_265262879.1">
    <property type="nucleotide sequence ID" value="NZ_JAIHOM010000009.1"/>
</dbReference>
<dbReference type="Pfam" id="PF08447">
    <property type="entry name" value="PAS_3"/>
    <property type="match status" value="2"/>
</dbReference>
<dbReference type="InterPro" id="IPR005467">
    <property type="entry name" value="His_kinase_dom"/>
</dbReference>
<gene>
    <name evidence="11" type="ORF">K4A83_02850</name>
</gene>
<keyword evidence="12" id="KW-1185">Reference proteome</keyword>
<feature type="domain" description="PAS" evidence="9">
    <location>
        <begin position="383"/>
        <end position="423"/>
    </location>
</feature>
<dbReference type="EC" id="2.7.13.3" evidence="2"/>
<dbReference type="InterPro" id="IPR035965">
    <property type="entry name" value="PAS-like_dom_sf"/>
</dbReference>
<dbReference type="Gene3D" id="3.30.565.10">
    <property type="entry name" value="Histidine kinase-like ATPase, C-terminal domain"/>
    <property type="match status" value="1"/>
</dbReference>
<protein>
    <recommendedName>
        <fullName evidence="2">histidine kinase</fullName>
        <ecNumber evidence="2">2.7.13.3</ecNumber>
    </recommendedName>
</protein>
<feature type="domain" description="Histidine kinase" evidence="8">
    <location>
        <begin position="794"/>
        <end position="1052"/>
    </location>
</feature>
<comment type="catalytic activity">
    <reaction evidence="1">
        <text>ATP + protein L-histidine = ADP + protein N-phospho-L-histidine.</text>
        <dbReference type="EC" id="2.7.13.3"/>
    </reaction>
</comment>
<dbReference type="SUPFAM" id="SSF47384">
    <property type="entry name" value="Homodimeric domain of signal transducing histidine kinase"/>
    <property type="match status" value="1"/>
</dbReference>
<dbReference type="PROSITE" id="PS50112">
    <property type="entry name" value="PAS"/>
    <property type="match status" value="4"/>
</dbReference>
<dbReference type="PROSITE" id="PS50113">
    <property type="entry name" value="PAC"/>
    <property type="match status" value="2"/>
</dbReference>
<evidence type="ECO:0000313" key="12">
    <source>
        <dbReference type="Proteomes" id="UP001526426"/>
    </source>
</evidence>
<evidence type="ECO:0000313" key="11">
    <source>
        <dbReference type="EMBL" id="MCW6035211.1"/>
    </source>
</evidence>
<dbReference type="SUPFAM" id="SSF55785">
    <property type="entry name" value="PYP-like sensor domain (PAS domain)"/>
    <property type="match status" value="6"/>
</dbReference>
<dbReference type="SMART" id="SM00388">
    <property type="entry name" value="HisKA"/>
    <property type="match status" value="1"/>
</dbReference>
<organism evidence="11 12">
    <name type="scientific">Spirulina subsalsa FACHB-351</name>
    <dbReference type="NCBI Taxonomy" id="234711"/>
    <lineage>
        <taxon>Bacteria</taxon>
        <taxon>Bacillati</taxon>
        <taxon>Cyanobacteriota</taxon>
        <taxon>Cyanophyceae</taxon>
        <taxon>Spirulinales</taxon>
        <taxon>Spirulinaceae</taxon>
        <taxon>Spirulina</taxon>
    </lineage>
</organism>
<dbReference type="SUPFAM" id="SSF55874">
    <property type="entry name" value="ATPase domain of HSP90 chaperone/DNA topoisomerase II/histidine kinase"/>
    <property type="match status" value="1"/>
</dbReference>
<dbReference type="InterPro" id="IPR052162">
    <property type="entry name" value="Sensor_kinase/Photoreceptor"/>
</dbReference>
<evidence type="ECO:0000256" key="1">
    <source>
        <dbReference type="ARBA" id="ARBA00000085"/>
    </source>
</evidence>
<dbReference type="InterPro" id="IPR013656">
    <property type="entry name" value="PAS_4"/>
</dbReference>
<evidence type="ECO:0000256" key="7">
    <source>
        <dbReference type="SAM" id="Coils"/>
    </source>
</evidence>
<reference evidence="11 12" key="1">
    <citation type="submission" date="2021-08" db="EMBL/GenBank/DDBJ databases">
        <title>Draft genome sequence of Spirulina subsalsa with high tolerance to salinity and hype-accumulation of phycocyanin.</title>
        <authorList>
            <person name="Pei H."/>
            <person name="Jiang L."/>
        </authorList>
    </citation>
    <scope>NUCLEOTIDE SEQUENCE [LARGE SCALE GENOMIC DNA]</scope>
    <source>
        <strain evidence="11 12">FACHB-351</strain>
    </source>
</reference>
<dbReference type="EMBL" id="JAIHOM010000009">
    <property type="protein sequence ID" value="MCW6035211.1"/>
    <property type="molecule type" value="Genomic_DNA"/>
</dbReference>
<feature type="domain" description="PAC" evidence="10">
    <location>
        <begin position="701"/>
        <end position="753"/>
    </location>
</feature>
<evidence type="ECO:0000256" key="6">
    <source>
        <dbReference type="ARBA" id="ARBA00023012"/>
    </source>
</evidence>
<feature type="domain" description="PAC" evidence="10">
    <location>
        <begin position="328"/>
        <end position="382"/>
    </location>
</feature>
<evidence type="ECO:0000256" key="3">
    <source>
        <dbReference type="ARBA" id="ARBA00022553"/>
    </source>
</evidence>
<dbReference type="InterPro" id="IPR036890">
    <property type="entry name" value="HATPase_C_sf"/>
</dbReference>
<dbReference type="PRINTS" id="PR00344">
    <property type="entry name" value="BCTRLSENSOR"/>
</dbReference>
<dbReference type="InterPro" id="IPR000014">
    <property type="entry name" value="PAS"/>
</dbReference>
<comment type="caution">
    <text evidence="11">The sequence shown here is derived from an EMBL/GenBank/DDBJ whole genome shotgun (WGS) entry which is preliminary data.</text>
</comment>
<dbReference type="CDD" id="cd00130">
    <property type="entry name" value="PAS"/>
    <property type="match status" value="5"/>
</dbReference>
<dbReference type="SMART" id="SM00387">
    <property type="entry name" value="HATPase_c"/>
    <property type="match status" value="1"/>
</dbReference>
<evidence type="ECO:0000259" key="9">
    <source>
        <dbReference type="PROSITE" id="PS50112"/>
    </source>
</evidence>
<evidence type="ECO:0000256" key="5">
    <source>
        <dbReference type="ARBA" id="ARBA00022777"/>
    </source>
</evidence>
<proteinExistence type="predicted"/>
<evidence type="ECO:0000256" key="2">
    <source>
        <dbReference type="ARBA" id="ARBA00012438"/>
    </source>
</evidence>
<evidence type="ECO:0000259" key="8">
    <source>
        <dbReference type="PROSITE" id="PS50109"/>
    </source>
</evidence>
<dbReference type="InterPro" id="IPR013655">
    <property type="entry name" value="PAS_fold_3"/>
</dbReference>
<dbReference type="CDD" id="cd00082">
    <property type="entry name" value="HisKA"/>
    <property type="match status" value="1"/>
</dbReference>
<dbReference type="InterPro" id="IPR036097">
    <property type="entry name" value="HisK_dim/P_sf"/>
</dbReference>
<dbReference type="PROSITE" id="PS50109">
    <property type="entry name" value="HIS_KIN"/>
    <property type="match status" value="1"/>
</dbReference>
<dbReference type="Proteomes" id="UP001526426">
    <property type="component" value="Unassembled WGS sequence"/>
</dbReference>
<keyword evidence="6" id="KW-0902">Two-component regulatory system</keyword>
<dbReference type="SMART" id="SM00091">
    <property type="entry name" value="PAS"/>
    <property type="match status" value="6"/>
</dbReference>
<dbReference type="Pfam" id="PF13426">
    <property type="entry name" value="PAS_9"/>
    <property type="match status" value="1"/>
</dbReference>
<feature type="domain" description="PAS" evidence="9">
    <location>
        <begin position="133"/>
        <end position="203"/>
    </location>
</feature>
<feature type="coiled-coil region" evidence="7">
    <location>
        <begin position="744"/>
        <end position="782"/>
    </location>
</feature>
<dbReference type="SMART" id="SM00086">
    <property type="entry name" value="PAC"/>
    <property type="match status" value="4"/>
</dbReference>
<dbReference type="NCBIfam" id="TIGR00229">
    <property type="entry name" value="sensory_box"/>
    <property type="match status" value="5"/>
</dbReference>
<dbReference type="Pfam" id="PF02518">
    <property type="entry name" value="HATPase_c"/>
    <property type="match status" value="1"/>
</dbReference>
<dbReference type="InterPro" id="IPR003594">
    <property type="entry name" value="HATPase_dom"/>
</dbReference>
<evidence type="ECO:0000256" key="4">
    <source>
        <dbReference type="ARBA" id="ARBA00022679"/>
    </source>
</evidence>
<dbReference type="InterPro" id="IPR000700">
    <property type="entry name" value="PAS-assoc_C"/>
</dbReference>
<keyword evidence="5" id="KW-0418">Kinase</keyword>
<accession>A0ABT3L127</accession>